<organism evidence="1 2">
    <name type="scientific">Ramularia collo-cygni</name>
    <dbReference type="NCBI Taxonomy" id="112498"/>
    <lineage>
        <taxon>Eukaryota</taxon>
        <taxon>Fungi</taxon>
        <taxon>Dikarya</taxon>
        <taxon>Ascomycota</taxon>
        <taxon>Pezizomycotina</taxon>
        <taxon>Dothideomycetes</taxon>
        <taxon>Dothideomycetidae</taxon>
        <taxon>Mycosphaerellales</taxon>
        <taxon>Mycosphaerellaceae</taxon>
        <taxon>Ramularia</taxon>
    </lineage>
</organism>
<dbReference type="GeneID" id="35596788"/>
<gene>
    <name evidence="1" type="ORF">RCC_01550</name>
</gene>
<dbReference type="Pfam" id="PF17784">
    <property type="entry name" value="Sulfotransfer_4"/>
    <property type="match status" value="1"/>
</dbReference>
<evidence type="ECO:0000313" key="2">
    <source>
        <dbReference type="Proteomes" id="UP000225277"/>
    </source>
</evidence>
<reference evidence="1 2" key="1">
    <citation type="submission" date="2016-03" db="EMBL/GenBank/DDBJ databases">
        <authorList>
            <person name="Ploux O."/>
        </authorList>
    </citation>
    <scope>NUCLEOTIDE SEQUENCE [LARGE SCALE GENOMIC DNA]</scope>
    <source>
        <strain evidence="1 2">URUG2</strain>
    </source>
</reference>
<dbReference type="InterPro" id="IPR040632">
    <property type="entry name" value="Sulfotransfer_4"/>
</dbReference>
<dbReference type="Gene3D" id="3.40.50.300">
    <property type="entry name" value="P-loop containing nucleotide triphosphate hydrolases"/>
    <property type="match status" value="1"/>
</dbReference>
<protein>
    <recommendedName>
        <fullName evidence="3">P-loop containing nucleoside triphosphate hydrolase protein</fullName>
    </recommendedName>
</protein>
<evidence type="ECO:0000313" key="1">
    <source>
        <dbReference type="EMBL" id="CZT15716.1"/>
    </source>
</evidence>
<keyword evidence="2" id="KW-1185">Reference proteome</keyword>
<dbReference type="EMBL" id="FJUY01000002">
    <property type="protein sequence ID" value="CZT15716.1"/>
    <property type="molecule type" value="Genomic_DNA"/>
</dbReference>
<evidence type="ECO:0008006" key="3">
    <source>
        <dbReference type="Google" id="ProtNLM"/>
    </source>
</evidence>
<proteinExistence type="predicted"/>
<dbReference type="PANTHER" id="PTHR36978">
    <property type="entry name" value="P-LOOP CONTAINING NUCLEOTIDE TRIPHOSPHATE HYDROLASE"/>
    <property type="match status" value="1"/>
</dbReference>
<accession>A0A2D3UX65</accession>
<dbReference type="Proteomes" id="UP000225277">
    <property type="component" value="Unassembled WGS sequence"/>
</dbReference>
<dbReference type="SUPFAM" id="SSF52540">
    <property type="entry name" value="P-loop containing nucleoside triphosphate hydrolases"/>
    <property type="match status" value="1"/>
</dbReference>
<dbReference type="STRING" id="112498.A0A2D3UX65"/>
<dbReference type="OrthoDB" id="408152at2759"/>
<dbReference type="AlphaFoldDB" id="A0A2D3UX65"/>
<dbReference type="RefSeq" id="XP_023622612.1">
    <property type="nucleotide sequence ID" value="XM_023766844.1"/>
</dbReference>
<sequence>MATPADFARIGNYARMYNPNQNIDRRQSTRVTPMEVLSLGFSRTGTLSMREALDILGYPNPYHFSSFYDNVRECDMWRDLIASKFEGKGPPVTKEDFDGLLGHCGAVTDIPCHLFAEELMEFYPDAKVVLVERDIDSWFKSWCGFLDNALSPGLPTLAESDPEMGGRIVGLGNACVKIQCGDTLDLEEAKARSKEVYRKHYALVRSLAEEGRILEYRLGDGWKPLCDFLGKEVPDVPFPRVNDTESNSQGFKELAAIMIQNAAAKD</sequence>
<dbReference type="InterPro" id="IPR027417">
    <property type="entry name" value="P-loop_NTPase"/>
</dbReference>
<name>A0A2D3UX65_9PEZI</name>
<dbReference type="PANTHER" id="PTHR36978:SF4">
    <property type="entry name" value="P-LOOP CONTAINING NUCLEOSIDE TRIPHOSPHATE HYDROLASE PROTEIN"/>
    <property type="match status" value="1"/>
</dbReference>